<feature type="transmembrane region" description="Helical" evidence="2">
    <location>
        <begin position="134"/>
        <end position="155"/>
    </location>
</feature>
<evidence type="ECO:0000313" key="5">
    <source>
        <dbReference type="EMBL" id="CAB4778855.1"/>
    </source>
</evidence>
<feature type="transmembrane region" description="Helical" evidence="2">
    <location>
        <begin position="230"/>
        <end position="247"/>
    </location>
</feature>
<reference evidence="5" key="1">
    <citation type="submission" date="2020-05" db="EMBL/GenBank/DDBJ databases">
        <authorList>
            <person name="Chiriac C."/>
            <person name="Salcher M."/>
            <person name="Ghai R."/>
            <person name="Kavagutti S V."/>
        </authorList>
    </citation>
    <scope>NUCLEOTIDE SEQUENCE</scope>
</reference>
<name>A0A6J6W5V7_9ZZZZ</name>
<sequence>MAITPPTAPGWHPDPWGTADMRYFDGSAWGIVTRPNSSADRSAPSEGSGVADVTPEASAPNPTDGVTAGANSDALPPAAWYADPGGSGGLRWWDGERWTEHVSIPADTRPGVTSQGAPVDPAFMHAKAASTGRLVRTLLIFAGPALAISIISHAFQMRWLAENLDAVWRDAEAGRPFTIPVSASGGSFLAAFSQVGLLLCLVTGIYFLVWLGQSGRVAKSLGFALRRSPWLGAWSLAIPVVLWWWPYRATLDLLPESDENKSSVIRWWLPWIGTSIAQAAVVVAAFAAMPDIAISVIAAAGAICALLAAVKARSVIADVETAHAELVRKPVN</sequence>
<gene>
    <name evidence="5" type="ORF">UFOPK2925_00725</name>
</gene>
<feature type="domain" description="DUF4328" evidence="4">
    <location>
        <begin position="189"/>
        <end position="319"/>
    </location>
</feature>
<dbReference type="InterPro" id="IPR025565">
    <property type="entry name" value="DUF4328"/>
</dbReference>
<dbReference type="InterPro" id="IPR018929">
    <property type="entry name" value="DUF2510"/>
</dbReference>
<evidence type="ECO:0000256" key="1">
    <source>
        <dbReference type="SAM" id="MobiDB-lite"/>
    </source>
</evidence>
<keyword evidence="2" id="KW-0812">Transmembrane</keyword>
<feature type="domain" description="DUF2510" evidence="3">
    <location>
        <begin position="9"/>
        <end position="40"/>
    </location>
</feature>
<dbReference type="AlphaFoldDB" id="A0A6J6W5V7"/>
<accession>A0A6J6W5V7</accession>
<evidence type="ECO:0000259" key="4">
    <source>
        <dbReference type="Pfam" id="PF14219"/>
    </source>
</evidence>
<proteinExistence type="predicted"/>
<feature type="transmembrane region" description="Helical" evidence="2">
    <location>
        <begin position="292"/>
        <end position="310"/>
    </location>
</feature>
<feature type="transmembrane region" description="Helical" evidence="2">
    <location>
        <begin position="188"/>
        <end position="209"/>
    </location>
</feature>
<organism evidence="5">
    <name type="scientific">freshwater metagenome</name>
    <dbReference type="NCBI Taxonomy" id="449393"/>
    <lineage>
        <taxon>unclassified sequences</taxon>
        <taxon>metagenomes</taxon>
        <taxon>ecological metagenomes</taxon>
    </lineage>
</organism>
<protein>
    <submittedName>
        <fullName evidence="5">Unannotated protein</fullName>
    </submittedName>
</protein>
<evidence type="ECO:0000259" key="3">
    <source>
        <dbReference type="Pfam" id="PF10708"/>
    </source>
</evidence>
<feature type="region of interest" description="Disordered" evidence="1">
    <location>
        <begin position="32"/>
        <end position="80"/>
    </location>
</feature>
<feature type="transmembrane region" description="Helical" evidence="2">
    <location>
        <begin position="267"/>
        <end position="287"/>
    </location>
</feature>
<keyword evidence="2" id="KW-1133">Transmembrane helix</keyword>
<dbReference type="EMBL" id="CAEZZU010000092">
    <property type="protein sequence ID" value="CAB4778855.1"/>
    <property type="molecule type" value="Genomic_DNA"/>
</dbReference>
<evidence type="ECO:0000256" key="2">
    <source>
        <dbReference type="SAM" id="Phobius"/>
    </source>
</evidence>
<feature type="domain" description="DUF2510" evidence="3">
    <location>
        <begin position="78"/>
        <end position="106"/>
    </location>
</feature>
<dbReference type="Pfam" id="PF14219">
    <property type="entry name" value="DUF4328"/>
    <property type="match status" value="1"/>
</dbReference>
<keyword evidence="2" id="KW-0472">Membrane</keyword>
<dbReference type="Pfam" id="PF10708">
    <property type="entry name" value="DUF2510"/>
    <property type="match status" value="2"/>
</dbReference>